<dbReference type="Proteomes" id="UP000244441">
    <property type="component" value="Chromosome"/>
</dbReference>
<dbReference type="KEGG" id="cate:C2869_00625"/>
<evidence type="ECO:0000256" key="2">
    <source>
        <dbReference type="ARBA" id="ARBA00039140"/>
    </source>
</evidence>
<dbReference type="PROSITE" id="PS50122">
    <property type="entry name" value="CHEB"/>
    <property type="match status" value="1"/>
</dbReference>
<dbReference type="Pfam" id="PF01339">
    <property type="entry name" value="CheB_methylest"/>
    <property type="match status" value="1"/>
</dbReference>
<name>A0A2S0VXL4_9ALTE</name>
<evidence type="ECO:0000256" key="1">
    <source>
        <dbReference type="ARBA" id="ARBA00022801"/>
    </source>
</evidence>
<feature type="active site" evidence="4">
    <location>
        <position position="11"/>
    </location>
</feature>
<reference evidence="6 7" key="1">
    <citation type="submission" date="2018-01" db="EMBL/GenBank/DDBJ databases">
        <title>Genome sequence of a Cantenovulum-like bacteria.</title>
        <authorList>
            <person name="Tan W.R."/>
            <person name="Lau N.-S."/>
            <person name="Go F."/>
            <person name="Amirul A.-A.A."/>
        </authorList>
    </citation>
    <scope>NUCLEOTIDE SEQUENCE [LARGE SCALE GENOMIC DNA]</scope>
    <source>
        <strain evidence="6 7">CCB-QB4</strain>
    </source>
</reference>
<dbReference type="GO" id="GO:0006935">
    <property type="term" value="P:chemotaxis"/>
    <property type="evidence" value="ECO:0007669"/>
    <property type="project" value="UniProtKB-UniRule"/>
</dbReference>
<dbReference type="PANTHER" id="PTHR42872:SF6">
    <property type="entry name" value="PROTEIN-GLUTAMATE METHYLESTERASE_PROTEIN-GLUTAMINE GLUTAMINASE"/>
    <property type="match status" value="1"/>
</dbReference>
<sequence>MIPKIVVIGTSAGGLSMLQHILADLPKDWSTPILIVQHQLQTADESLVELLNLVSPLPCCYALDGQKIQLGHVYVSPPGYHFLVEDSQTLALSDDEPIHYARPSIDLLLQSAATAFGKAVIAVILTGANSDGAAGLKKVKEQGGITLVQMPLCAEYDAMPNAAISATDIDCVCLPSQISLKLREYCHYES</sequence>
<dbReference type="GO" id="GO:0005737">
    <property type="term" value="C:cytoplasm"/>
    <property type="evidence" value="ECO:0007669"/>
    <property type="project" value="InterPro"/>
</dbReference>
<dbReference type="GO" id="GO:0000156">
    <property type="term" value="F:phosphorelay response regulator activity"/>
    <property type="evidence" value="ECO:0007669"/>
    <property type="project" value="InterPro"/>
</dbReference>
<accession>A0A2S0VXL4</accession>
<keyword evidence="1 4" id="KW-0378">Hydrolase</keyword>
<proteinExistence type="predicted"/>
<feature type="domain" description="CheB-type methylesterase" evidence="5">
    <location>
        <begin position="1"/>
        <end position="189"/>
    </location>
</feature>
<comment type="catalytic activity">
    <reaction evidence="3">
        <text>[protein]-L-glutamate 5-O-methyl ester + H2O = L-glutamyl-[protein] + methanol + H(+)</text>
        <dbReference type="Rhea" id="RHEA:23236"/>
        <dbReference type="Rhea" id="RHEA-COMP:10208"/>
        <dbReference type="Rhea" id="RHEA-COMP:10311"/>
        <dbReference type="ChEBI" id="CHEBI:15377"/>
        <dbReference type="ChEBI" id="CHEBI:15378"/>
        <dbReference type="ChEBI" id="CHEBI:17790"/>
        <dbReference type="ChEBI" id="CHEBI:29973"/>
        <dbReference type="ChEBI" id="CHEBI:82795"/>
        <dbReference type="EC" id="3.1.1.61"/>
    </reaction>
</comment>
<evidence type="ECO:0000313" key="7">
    <source>
        <dbReference type="Proteomes" id="UP000244441"/>
    </source>
</evidence>
<feature type="active site" evidence="4">
    <location>
        <position position="38"/>
    </location>
</feature>
<feature type="active site" evidence="4">
    <location>
        <position position="131"/>
    </location>
</feature>
<dbReference type="PANTHER" id="PTHR42872">
    <property type="entry name" value="PROTEIN-GLUTAMATE METHYLESTERASE/PROTEIN-GLUTAMINE GLUTAMINASE"/>
    <property type="match status" value="1"/>
</dbReference>
<dbReference type="InterPro" id="IPR035909">
    <property type="entry name" value="CheB_C"/>
</dbReference>
<evidence type="ECO:0000313" key="6">
    <source>
        <dbReference type="EMBL" id="AWB68860.1"/>
    </source>
</evidence>
<dbReference type="InterPro" id="IPR000673">
    <property type="entry name" value="Sig_transdc_resp-reg_Me-estase"/>
</dbReference>
<dbReference type="AlphaFoldDB" id="A0A2S0VXL4"/>
<dbReference type="CDD" id="cd16433">
    <property type="entry name" value="CheB"/>
    <property type="match status" value="1"/>
</dbReference>
<keyword evidence="4" id="KW-0145">Chemotaxis</keyword>
<dbReference type="EC" id="3.1.1.61" evidence="2"/>
<keyword evidence="7" id="KW-1185">Reference proteome</keyword>
<dbReference type="GO" id="GO:0008984">
    <property type="term" value="F:protein-glutamate methylesterase activity"/>
    <property type="evidence" value="ECO:0007669"/>
    <property type="project" value="UniProtKB-EC"/>
</dbReference>
<dbReference type="EMBL" id="CP026604">
    <property type="protein sequence ID" value="AWB68860.1"/>
    <property type="molecule type" value="Genomic_DNA"/>
</dbReference>
<protein>
    <recommendedName>
        <fullName evidence="2">protein-glutamate methylesterase</fullName>
        <ecNumber evidence="2">3.1.1.61</ecNumber>
    </recommendedName>
</protein>
<evidence type="ECO:0000259" key="5">
    <source>
        <dbReference type="PROSITE" id="PS50122"/>
    </source>
</evidence>
<dbReference type="OrthoDB" id="9793421at2"/>
<evidence type="ECO:0000256" key="4">
    <source>
        <dbReference type="PROSITE-ProRule" id="PRU00050"/>
    </source>
</evidence>
<evidence type="ECO:0000256" key="3">
    <source>
        <dbReference type="ARBA" id="ARBA00048267"/>
    </source>
</evidence>
<organism evidence="6 7">
    <name type="scientific">Saccharobesus litoralis</name>
    <dbReference type="NCBI Taxonomy" id="2172099"/>
    <lineage>
        <taxon>Bacteria</taxon>
        <taxon>Pseudomonadati</taxon>
        <taxon>Pseudomonadota</taxon>
        <taxon>Gammaproteobacteria</taxon>
        <taxon>Alteromonadales</taxon>
        <taxon>Alteromonadaceae</taxon>
        <taxon>Saccharobesus</taxon>
    </lineage>
</organism>
<dbReference type="Gene3D" id="3.40.50.180">
    <property type="entry name" value="Methylesterase CheB, C-terminal domain"/>
    <property type="match status" value="1"/>
</dbReference>
<dbReference type="SUPFAM" id="SSF52738">
    <property type="entry name" value="Methylesterase CheB, C-terminal domain"/>
    <property type="match status" value="1"/>
</dbReference>
<gene>
    <name evidence="6" type="ORF">C2869_00625</name>
</gene>